<protein>
    <submittedName>
        <fullName evidence="2">Uncharacterized protein</fullName>
    </submittedName>
</protein>
<accession>A0AC35TUN0</accession>
<organism evidence="1 2">
    <name type="scientific">Rhabditophanes sp. KR3021</name>
    <dbReference type="NCBI Taxonomy" id="114890"/>
    <lineage>
        <taxon>Eukaryota</taxon>
        <taxon>Metazoa</taxon>
        <taxon>Ecdysozoa</taxon>
        <taxon>Nematoda</taxon>
        <taxon>Chromadorea</taxon>
        <taxon>Rhabditida</taxon>
        <taxon>Tylenchina</taxon>
        <taxon>Panagrolaimomorpha</taxon>
        <taxon>Strongyloidoidea</taxon>
        <taxon>Alloionematidae</taxon>
        <taxon>Rhabditophanes</taxon>
    </lineage>
</organism>
<dbReference type="Proteomes" id="UP000095286">
    <property type="component" value="Unplaced"/>
</dbReference>
<dbReference type="WBParaSite" id="RSKR_0000475550.1">
    <property type="protein sequence ID" value="RSKR_0000475550.1"/>
    <property type="gene ID" value="RSKR_0000475550"/>
</dbReference>
<name>A0AC35TUN0_9BILA</name>
<reference evidence="2" key="1">
    <citation type="submission" date="2016-11" db="UniProtKB">
        <authorList>
            <consortium name="WormBaseParasite"/>
        </authorList>
    </citation>
    <scope>IDENTIFICATION</scope>
    <source>
        <strain evidence="2">KR3021</strain>
    </source>
</reference>
<evidence type="ECO:0000313" key="1">
    <source>
        <dbReference type="Proteomes" id="UP000095286"/>
    </source>
</evidence>
<evidence type="ECO:0000313" key="2">
    <source>
        <dbReference type="WBParaSite" id="RSKR_0000475550.1"/>
    </source>
</evidence>
<proteinExistence type="predicted"/>
<sequence>MFQPRILMNNYFNQGGWATNGGGYPYNRPGSEFRGLGVGIGKGIGRGAGLGARNIGRNMNNNEMLFGRNNPMDSYSSSHSSSSPDGGSSFSSSSWSDENGNFQSSYSSS</sequence>